<evidence type="ECO:0000313" key="3">
    <source>
        <dbReference type="Proteomes" id="UP000008037"/>
    </source>
</evidence>
<dbReference type="OrthoDB" id="6246at2157"/>
<sequence length="104" mass="11553">MSESKPDKIEFKMLDYSTIDGDTVSFKLEDGTIVKVKVGIERVGVATNYRNPDGSLHYAVNTSVKVYVIPHDKRFTLPRSQVKGQAPLQQDDSSSGKRPPSHFA</sequence>
<feature type="compositionally biased region" description="Polar residues" evidence="1">
    <location>
        <begin position="78"/>
        <end position="93"/>
    </location>
</feature>
<reference evidence="2 3" key="1">
    <citation type="journal article" date="2012" name="Environ. Microbiol.">
        <title>The genome of the ammonia-oxidizing Candidatus Nitrososphaera gargensis: insights into metabolic versatility and environmental adaptations.</title>
        <authorList>
            <person name="Spang A."/>
            <person name="Poehlein A."/>
            <person name="Offre P."/>
            <person name="Zumbragel S."/>
            <person name="Haider S."/>
            <person name="Rychlik N."/>
            <person name="Nowka B."/>
            <person name="Schmeisser C."/>
            <person name="Lebedeva E.V."/>
            <person name="Rattei T."/>
            <person name="Bohm C."/>
            <person name="Schmid M."/>
            <person name="Galushko A."/>
            <person name="Hatzenpichler R."/>
            <person name="Weinmaier T."/>
            <person name="Daniel R."/>
            <person name="Schleper C."/>
            <person name="Spieck E."/>
            <person name="Streit W."/>
            <person name="Wagner M."/>
        </authorList>
    </citation>
    <scope>NUCLEOTIDE SEQUENCE [LARGE SCALE GENOMIC DNA]</scope>
    <source>
        <strain evidence="3">Ga9.2</strain>
    </source>
</reference>
<evidence type="ECO:0000313" key="2">
    <source>
        <dbReference type="EMBL" id="AFU59093.1"/>
    </source>
</evidence>
<proteinExistence type="predicted"/>
<keyword evidence="3" id="KW-1185">Reference proteome</keyword>
<name>K0IJ14_NITGG</name>
<organism evidence="2 3">
    <name type="scientific">Nitrososphaera gargensis (strain Ga9.2)</name>
    <dbReference type="NCBI Taxonomy" id="1237085"/>
    <lineage>
        <taxon>Archaea</taxon>
        <taxon>Nitrososphaerota</taxon>
        <taxon>Nitrososphaeria</taxon>
        <taxon>Nitrososphaerales</taxon>
        <taxon>Nitrososphaeraceae</taxon>
        <taxon>Nitrososphaera</taxon>
    </lineage>
</organism>
<dbReference type="RefSeq" id="WP_015019628.1">
    <property type="nucleotide sequence ID" value="NC_018719.1"/>
</dbReference>
<dbReference type="AlphaFoldDB" id="K0IJ14"/>
<dbReference type="STRING" id="1237085.Ngar_c21630"/>
<dbReference type="InParanoid" id="K0IJ14"/>
<accession>K0IJ14</accession>
<dbReference type="KEGG" id="nga:Ngar_c21630"/>
<gene>
    <name evidence="2" type="ordered locus">Ngar_c21630</name>
</gene>
<dbReference type="EMBL" id="CP002408">
    <property type="protein sequence ID" value="AFU59093.1"/>
    <property type="molecule type" value="Genomic_DNA"/>
</dbReference>
<dbReference type="GeneID" id="13796026"/>
<evidence type="ECO:0000256" key="1">
    <source>
        <dbReference type="SAM" id="MobiDB-lite"/>
    </source>
</evidence>
<protein>
    <submittedName>
        <fullName evidence="2">Uncharacterized protein</fullName>
    </submittedName>
</protein>
<dbReference type="HOGENOM" id="CLU_2243947_0_0_2"/>
<dbReference type="Proteomes" id="UP000008037">
    <property type="component" value="Chromosome"/>
</dbReference>
<feature type="region of interest" description="Disordered" evidence="1">
    <location>
        <begin position="78"/>
        <end position="104"/>
    </location>
</feature>
<dbReference type="BioCyc" id="CNIT1237085:G1324-2161-MONOMER"/>